<organism evidence="1 2">
    <name type="scientific">Hygrophoropsis aurantiaca</name>
    <dbReference type="NCBI Taxonomy" id="72124"/>
    <lineage>
        <taxon>Eukaryota</taxon>
        <taxon>Fungi</taxon>
        <taxon>Dikarya</taxon>
        <taxon>Basidiomycota</taxon>
        <taxon>Agaricomycotina</taxon>
        <taxon>Agaricomycetes</taxon>
        <taxon>Agaricomycetidae</taxon>
        <taxon>Boletales</taxon>
        <taxon>Coniophorineae</taxon>
        <taxon>Hygrophoropsidaceae</taxon>
        <taxon>Hygrophoropsis</taxon>
    </lineage>
</organism>
<proteinExistence type="predicted"/>
<name>A0ACB7ZSF2_9AGAM</name>
<evidence type="ECO:0000313" key="2">
    <source>
        <dbReference type="Proteomes" id="UP000790377"/>
    </source>
</evidence>
<reference evidence="1" key="1">
    <citation type="journal article" date="2021" name="New Phytol.">
        <title>Evolutionary innovations through gain and loss of genes in the ectomycorrhizal Boletales.</title>
        <authorList>
            <person name="Wu G."/>
            <person name="Miyauchi S."/>
            <person name="Morin E."/>
            <person name="Kuo A."/>
            <person name="Drula E."/>
            <person name="Varga T."/>
            <person name="Kohler A."/>
            <person name="Feng B."/>
            <person name="Cao Y."/>
            <person name="Lipzen A."/>
            <person name="Daum C."/>
            <person name="Hundley H."/>
            <person name="Pangilinan J."/>
            <person name="Johnson J."/>
            <person name="Barry K."/>
            <person name="LaButti K."/>
            <person name="Ng V."/>
            <person name="Ahrendt S."/>
            <person name="Min B."/>
            <person name="Choi I.G."/>
            <person name="Park H."/>
            <person name="Plett J.M."/>
            <person name="Magnuson J."/>
            <person name="Spatafora J.W."/>
            <person name="Nagy L.G."/>
            <person name="Henrissat B."/>
            <person name="Grigoriev I.V."/>
            <person name="Yang Z.L."/>
            <person name="Xu J."/>
            <person name="Martin F.M."/>
        </authorList>
    </citation>
    <scope>NUCLEOTIDE SEQUENCE</scope>
    <source>
        <strain evidence="1">ATCC 28755</strain>
    </source>
</reference>
<dbReference type="Proteomes" id="UP000790377">
    <property type="component" value="Unassembled WGS sequence"/>
</dbReference>
<evidence type="ECO:0000313" key="1">
    <source>
        <dbReference type="EMBL" id="KAH7903637.1"/>
    </source>
</evidence>
<sequence>MGRANNTSPLPVPLTQADFSGWDRENNHCCTKNDFRIDITGFKMSEWNKSAAQVFAEAFLKSHRNFRRSHEQVVDAWLSHVDTLRKTYKRSVRSKADVEKAASRHRQSERKVNVSLYIRRQQTASLYPETRGTVGAMVERLGRNGMSSDESDHGARGGDPTYNIVNKEWRANAVTDWLRTLDALHLRLRYKGAWEASAGAWPHCRSPSFKASSKPAIKGLPRDFYDLNWLNSRTQFRREELCVSNVFGDLTIPPSVAEYANSCFCIVTFTDILSYREAKPYNPADRQVASGHRRDL</sequence>
<comment type="caution">
    <text evidence="1">The sequence shown here is derived from an EMBL/GenBank/DDBJ whole genome shotgun (WGS) entry which is preliminary data.</text>
</comment>
<gene>
    <name evidence="1" type="ORF">BJ138DRAFT_1020316</name>
</gene>
<protein>
    <submittedName>
        <fullName evidence="1">Uncharacterized protein</fullName>
    </submittedName>
</protein>
<keyword evidence="2" id="KW-1185">Reference proteome</keyword>
<dbReference type="EMBL" id="MU268844">
    <property type="protein sequence ID" value="KAH7903637.1"/>
    <property type="molecule type" value="Genomic_DNA"/>
</dbReference>
<accession>A0ACB7ZSF2</accession>